<feature type="region of interest" description="Disordered" evidence="1">
    <location>
        <begin position="77"/>
        <end position="104"/>
    </location>
</feature>
<evidence type="ECO:0000313" key="2">
    <source>
        <dbReference type="EMBL" id="WNY27651.1"/>
    </source>
</evidence>
<dbReference type="Proteomes" id="UP001304970">
    <property type="component" value="Chromosome"/>
</dbReference>
<feature type="compositionally biased region" description="Low complexity" evidence="1">
    <location>
        <begin position="77"/>
        <end position="93"/>
    </location>
</feature>
<evidence type="ECO:0000313" key="3">
    <source>
        <dbReference type="Proteomes" id="UP001304970"/>
    </source>
</evidence>
<name>A0AA96ZXF8_9EURY</name>
<reference evidence="2 3" key="1">
    <citation type="submission" date="2023-07" db="EMBL/GenBank/DDBJ databases">
        <title>Closed genome sequence of Methanosarcinaceae archaeon Am2.</title>
        <authorList>
            <person name="Poehlein A."/>
            <person name="Protasov E."/>
            <person name="Platt K."/>
            <person name="Reeh H."/>
            <person name="Daniel R."/>
            <person name="Brune A."/>
        </authorList>
    </citation>
    <scope>NUCLEOTIDE SEQUENCE [LARGE SCALE GENOMIC DNA]</scope>
    <source>
        <strain evidence="2 3">Am2</strain>
    </source>
</reference>
<feature type="compositionally biased region" description="Polar residues" evidence="1">
    <location>
        <begin position="94"/>
        <end position="104"/>
    </location>
</feature>
<protein>
    <submittedName>
        <fullName evidence="2">Uncharacterized protein</fullName>
    </submittedName>
</protein>
<keyword evidence="3" id="KW-1185">Reference proteome</keyword>
<dbReference type="EMBL" id="CP131061">
    <property type="protein sequence ID" value="WNY27651.1"/>
    <property type="molecule type" value="Genomic_DNA"/>
</dbReference>
<accession>A0AA96ZXF8</accession>
<dbReference type="AlphaFoldDB" id="A0AA96ZXF8"/>
<sequence length="233" mass="25342">MNALNESVTYEELYHSLPIGLLESRPGQDFILSSRMDPTTYGLNPSHKKLGQFSSAGLSGISKETLSLIQKDFTFSTTSSSINSSTGSLTGSSPGNATTNTSLQSKSNIAPAVPSFPSAHEVATDLIVHSDFVFYGTVKEEASKILLQDKTESGLILMSDVVFTVDEQIKGPVNKAISVEVYAGNYDGTKLYFTNDLEMPTAWDFKKGDRYLLYLDESDGSYKVMPAGIYSIR</sequence>
<gene>
    <name evidence="2" type="ORF">MsAm2_14540</name>
</gene>
<proteinExistence type="predicted"/>
<evidence type="ECO:0000256" key="1">
    <source>
        <dbReference type="SAM" id="MobiDB-lite"/>
    </source>
</evidence>
<organism evidence="2 3">
    <name type="scientific">Methanolapillus ohkumae</name>
    <dbReference type="NCBI Taxonomy" id="3028298"/>
    <lineage>
        <taxon>Archaea</taxon>
        <taxon>Methanobacteriati</taxon>
        <taxon>Methanobacteriota</taxon>
        <taxon>Stenosarchaea group</taxon>
        <taxon>Methanomicrobia</taxon>
        <taxon>Methanosarcinales</taxon>
        <taxon>Methanosarcinaceae</taxon>
        <taxon>Methanolapillus</taxon>
    </lineage>
</organism>